<reference evidence="1 2" key="1">
    <citation type="submission" date="2020-04" db="EMBL/GenBank/DDBJ databases">
        <authorList>
            <person name="De Canck E."/>
        </authorList>
    </citation>
    <scope>NUCLEOTIDE SEQUENCE [LARGE SCALE GENOMIC DNA]</scope>
    <source>
        <strain evidence="1 2">LMG 28138</strain>
    </source>
</reference>
<dbReference type="Proteomes" id="UP000494115">
    <property type="component" value="Unassembled WGS sequence"/>
</dbReference>
<name>A0A6S7BCE5_9BURK</name>
<evidence type="ECO:0000313" key="2">
    <source>
        <dbReference type="Proteomes" id="UP000494115"/>
    </source>
</evidence>
<accession>A0A6S7BCE5</accession>
<sequence length="47" mass="5133">MICFDPKQAVLAIHHNLSGREISSPATKLGLARVLLFARPLSANVFE</sequence>
<proteinExistence type="predicted"/>
<protein>
    <submittedName>
        <fullName evidence="1">Uncharacterized protein</fullName>
    </submittedName>
</protein>
<keyword evidence="2" id="KW-1185">Reference proteome</keyword>
<dbReference type="EMBL" id="CADIKM010000021">
    <property type="protein sequence ID" value="CAB3795264.1"/>
    <property type="molecule type" value="Genomic_DNA"/>
</dbReference>
<evidence type="ECO:0000313" key="1">
    <source>
        <dbReference type="EMBL" id="CAB3795264.1"/>
    </source>
</evidence>
<dbReference type="AlphaFoldDB" id="A0A6S7BCE5"/>
<gene>
    <name evidence="1" type="ORF">LMG28138_03843</name>
</gene>
<organism evidence="1 2">
    <name type="scientific">Pararobbsia alpina</name>
    <dbReference type="NCBI Taxonomy" id="621374"/>
    <lineage>
        <taxon>Bacteria</taxon>
        <taxon>Pseudomonadati</taxon>
        <taxon>Pseudomonadota</taxon>
        <taxon>Betaproteobacteria</taxon>
        <taxon>Burkholderiales</taxon>
        <taxon>Burkholderiaceae</taxon>
        <taxon>Pararobbsia</taxon>
    </lineage>
</organism>